<dbReference type="PANTHER" id="PTHR34107:SF2">
    <property type="entry name" value="SLL0888 PROTEIN"/>
    <property type="match status" value="1"/>
</dbReference>
<gene>
    <name evidence="2" type="ORF">IXB50_18475</name>
</gene>
<proteinExistence type="predicted"/>
<reference evidence="2" key="2">
    <citation type="journal article" date="2021" name="Mar. Drugs">
        <title>Genome Reduction and Secondary Metabolism of the Marine Sponge-Associated Cyanobacterium Leptothoe.</title>
        <authorList>
            <person name="Konstantinou D."/>
            <person name="Popin R.V."/>
            <person name="Fewer D.P."/>
            <person name="Sivonen K."/>
            <person name="Gkelis S."/>
        </authorList>
    </citation>
    <scope>NUCLEOTIDE SEQUENCE</scope>
    <source>
        <strain evidence="2">TAU-MAC 1115</strain>
    </source>
</reference>
<dbReference type="PANTHER" id="PTHR34107">
    <property type="entry name" value="SLL0198 PROTEIN-RELATED"/>
    <property type="match status" value="1"/>
</dbReference>
<accession>A0A947GM29</accession>
<evidence type="ECO:0000259" key="1">
    <source>
        <dbReference type="Pfam" id="PF05685"/>
    </source>
</evidence>
<feature type="domain" description="Putative restriction endonuclease" evidence="1">
    <location>
        <begin position="13"/>
        <end position="183"/>
    </location>
</feature>
<keyword evidence="3" id="KW-1185">Reference proteome</keyword>
<keyword evidence="2" id="KW-0255">Endonuclease</keyword>
<dbReference type="InterPro" id="IPR011335">
    <property type="entry name" value="Restrct_endonuc-II-like"/>
</dbReference>
<organism evidence="2 3">
    <name type="scientific">Leptothoe spongobia TAU-MAC 1115</name>
    <dbReference type="NCBI Taxonomy" id="1967444"/>
    <lineage>
        <taxon>Bacteria</taxon>
        <taxon>Bacillati</taxon>
        <taxon>Cyanobacteriota</taxon>
        <taxon>Cyanophyceae</taxon>
        <taxon>Nodosilineales</taxon>
        <taxon>Cymatolegaceae</taxon>
        <taxon>Leptothoe</taxon>
        <taxon>Leptothoe spongobia</taxon>
    </lineage>
</organism>
<dbReference type="Pfam" id="PF05685">
    <property type="entry name" value="Uma2"/>
    <property type="match status" value="1"/>
</dbReference>
<dbReference type="GO" id="GO:0004519">
    <property type="term" value="F:endonuclease activity"/>
    <property type="evidence" value="ECO:0007669"/>
    <property type="project" value="UniProtKB-KW"/>
</dbReference>
<protein>
    <submittedName>
        <fullName evidence="2">Uma2 family endonuclease</fullName>
    </submittedName>
</protein>
<dbReference type="Gene3D" id="3.90.1570.10">
    <property type="entry name" value="tt1808, chain A"/>
    <property type="match status" value="1"/>
</dbReference>
<sequence length="218" mass="24699">MSQAISAPYLTLAQYLAYTAGTETRYELVDGALVEMPPDSDKNLSIARTLLLKLIKHFPSELVTWGTEIEVSGRRVSCRIPDLLVHSAESKAALAGTKRATITHDMPPPALVLEVVSPGQTNRDRDYRYKHTEYAARAIEEYWIVDPELQQITICHWENGMYEDTIYKDDEKVKSSLVPELDITPNTQPFQGGLAMSFIFGQNHYYSWIRTKLCNLDS</sequence>
<dbReference type="InterPro" id="IPR012296">
    <property type="entry name" value="Nuclease_put_TT1808"/>
</dbReference>
<dbReference type="SUPFAM" id="SSF52980">
    <property type="entry name" value="Restriction endonuclease-like"/>
    <property type="match status" value="1"/>
</dbReference>
<reference evidence="2" key="1">
    <citation type="submission" date="2020-11" db="EMBL/GenBank/DDBJ databases">
        <authorList>
            <person name="Konstantinou D."/>
            <person name="Gkelis S."/>
            <person name="Popin R."/>
            <person name="Fewer D."/>
            <person name="Sivonen K."/>
        </authorList>
    </citation>
    <scope>NUCLEOTIDE SEQUENCE</scope>
    <source>
        <strain evidence="2">TAU-MAC 1115</strain>
    </source>
</reference>
<keyword evidence="2" id="KW-0540">Nuclease</keyword>
<dbReference type="CDD" id="cd06260">
    <property type="entry name" value="DUF820-like"/>
    <property type="match status" value="1"/>
</dbReference>
<name>A0A947GM29_9CYAN</name>
<keyword evidence="2" id="KW-0378">Hydrolase</keyword>
<evidence type="ECO:0000313" key="2">
    <source>
        <dbReference type="EMBL" id="MBT9317412.1"/>
    </source>
</evidence>
<evidence type="ECO:0000313" key="3">
    <source>
        <dbReference type="Proteomes" id="UP000717364"/>
    </source>
</evidence>
<comment type="caution">
    <text evidence="2">The sequence shown here is derived from an EMBL/GenBank/DDBJ whole genome shotgun (WGS) entry which is preliminary data.</text>
</comment>
<dbReference type="InterPro" id="IPR008538">
    <property type="entry name" value="Uma2"/>
</dbReference>
<dbReference type="AlphaFoldDB" id="A0A947GM29"/>
<dbReference type="Proteomes" id="UP000717364">
    <property type="component" value="Unassembled WGS sequence"/>
</dbReference>
<dbReference type="RefSeq" id="WP_215610479.1">
    <property type="nucleotide sequence ID" value="NZ_JADOES010000046.1"/>
</dbReference>
<dbReference type="EMBL" id="JADOES010000046">
    <property type="protein sequence ID" value="MBT9317412.1"/>
    <property type="molecule type" value="Genomic_DNA"/>
</dbReference>